<proteinExistence type="predicted"/>
<organism evidence="7">
    <name type="scientific">Aphanomyces invadans</name>
    <dbReference type="NCBI Taxonomy" id="157072"/>
    <lineage>
        <taxon>Eukaryota</taxon>
        <taxon>Sar</taxon>
        <taxon>Stramenopiles</taxon>
        <taxon>Oomycota</taxon>
        <taxon>Saprolegniomycetes</taxon>
        <taxon>Saprolegniales</taxon>
        <taxon>Verrucalvaceae</taxon>
        <taxon>Aphanomyces</taxon>
    </lineage>
</organism>
<dbReference type="Pfam" id="PF01363">
    <property type="entry name" value="FYVE"/>
    <property type="match status" value="1"/>
</dbReference>
<dbReference type="CDD" id="cd15745">
    <property type="entry name" value="FYVE_RUFY4"/>
    <property type="match status" value="1"/>
</dbReference>
<evidence type="ECO:0000256" key="4">
    <source>
        <dbReference type="PROSITE-ProRule" id="PRU00091"/>
    </source>
</evidence>
<reference evidence="7" key="1">
    <citation type="submission" date="2013-12" db="EMBL/GenBank/DDBJ databases">
        <title>The Genome Sequence of Aphanomyces invadans NJM9701.</title>
        <authorList>
            <consortium name="The Broad Institute Genomics Platform"/>
            <person name="Russ C."/>
            <person name="Tyler B."/>
            <person name="van West P."/>
            <person name="Dieguez-Uribeondo J."/>
            <person name="Young S.K."/>
            <person name="Zeng Q."/>
            <person name="Gargeya S."/>
            <person name="Fitzgerald M."/>
            <person name="Abouelleil A."/>
            <person name="Alvarado L."/>
            <person name="Chapman S.B."/>
            <person name="Gainer-Dewar J."/>
            <person name="Goldberg J."/>
            <person name="Griggs A."/>
            <person name="Gujja S."/>
            <person name="Hansen M."/>
            <person name="Howarth C."/>
            <person name="Imamovic A."/>
            <person name="Ireland A."/>
            <person name="Larimer J."/>
            <person name="McCowan C."/>
            <person name="Murphy C."/>
            <person name="Pearson M."/>
            <person name="Poon T.W."/>
            <person name="Priest M."/>
            <person name="Roberts A."/>
            <person name="Saif S."/>
            <person name="Shea T."/>
            <person name="Sykes S."/>
            <person name="Wortman J."/>
            <person name="Nusbaum C."/>
            <person name="Birren B."/>
        </authorList>
    </citation>
    <scope>NUCLEOTIDE SEQUENCE [LARGE SCALE GENOMIC DNA]</scope>
    <source>
        <strain evidence="7">NJM9701</strain>
    </source>
</reference>
<keyword evidence="3" id="KW-0862">Zinc</keyword>
<name>A0A024TB64_9STRA</name>
<dbReference type="InterPro" id="IPR011011">
    <property type="entry name" value="Znf_FYVE_PHD"/>
</dbReference>
<dbReference type="InterPro" id="IPR017455">
    <property type="entry name" value="Znf_FYVE-rel"/>
</dbReference>
<dbReference type="InterPro" id="IPR000306">
    <property type="entry name" value="Znf_FYVE"/>
</dbReference>
<dbReference type="PROSITE" id="PS50178">
    <property type="entry name" value="ZF_FYVE"/>
    <property type="match status" value="1"/>
</dbReference>
<dbReference type="OrthoDB" id="1295045at2759"/>
<protein>
    <recommendedName>
        <fullName evidence="6">FYVE-type domain-containing protein</fullName>
    </recommendedName>
</protein>
<evidence type="ECO:0000256" key="3">
    <source>
        <dbReference type="ARBA" id="ARBA00022833"/>
    </source>
</evidence>
<dbReference type="SUPFAM" id="SSF55961">
    <property type="entry name" value="Bet v1-like"/>
    <property type="match status" value="1"/>
</dbReference>
<feature type="region of interest" description="Disordered" evidence="5">
    <location>
        <begin position="590"/>
        <end position="615"/>
    </location>
</feature>
<sequence>MASFPLPQTFFRCPPLSEKDEITLREFAEQASVDLVQYSQLENGPIKWTLLEDDHDVQVFVGHDPTAPPRVISYISSTEVHATIDEVSALFQAETPEDYATYRRNFAKDIIDGALLYTIAKPTETNPRHFVGVRWMVVGSPVPAVINHRDFCSMEGRYDFDVNGRRGWMRSFKSIKLGACPDFGPTLGLVRGSHHRVGYVFLESDRPGFLKVTQLMQLDTGGNVPTWLNRFSAKRRARSIGQIETHVREKRLASTAFVSEAFLVDKTHRSRCFLCQRKFGAFGVKYSCQKCGEVVCKSCCKVWKVHMGTATGTRVEPTRVCTTCSLGSSQYGGSGSCLAMSSSTTPKLVGSWTGSYNASPCVTSLPRGGFAPPGMYDSSNHVPLQPHRNNLAIPPQRDLTQPPYYHDASYDEYNHAPFRDDRFDSPHRYGFPPAVPPHDDGYGPYYYDGGLQYQGQPKSSPQPGAWWPPPRPDLYDQRYSPAYYPQHHRPPPDLAQDDSRLYYPTELSPYRTLPPLPPGPLRQLPQRGHSPRAEPLVHPAPATASLTCTPKGSSVGDERNDLIRLEVVNVPHDAVRNKPEYADLTKAFTGAPATSSTSSDGSSLLVRSTASQQRM</sequence>
<dbReference type="InterPro" id="IPR052727">
    <property type="entry name" value="Rab4/Rab5_effector"/>
</dbReference>
<dbReference type="GO" id="GO:0008270">
    <property type="term" value="F:zinc ion binding"/>
    <property type="evidence" value="ECO:0007669"/>
    <property type="project" value="UniProtKB-KW"/>
</dbReference>
<dbReference type="VEuPathDB" id="FungiDB:H310_14436"/>
<dbReference type="eggNOG" id="ENOG502QPNE">
    <property type="taxonomic scope" value="Eukaryota"/>
</dbReference>
<feature type="compositionally biased region" description="Basic and acidic residues" evidence="5">
    <location>
        <begin position="408"/>
        <end position="427"/>
    </location>
</feature>
<evidence type="ECO:0000256" key="1">
    <source>
        <dbReference type="ARBA" id="ARBA00022723"/>
    </source>
</evidence>
<gene>
    <name evidence="7" type="ORF">H310_14436</name>
</gene>
<dbReference type="RefSeq" id="XP_008880519.1">
    <property type="nucleotide sequence ID" value="XM_008882297.1"/>
</dbReference>
<feature type="compositionally biased region" description="Low complexity" evidence="5">
    <location>
        <begin position="594"/>
        <end position="609"/>
    </location>
</feature>
<evidence type="ECO:0000256" key="2">
    <source>
        <dbReference type="ARBA" id="ARBA00022771"/>
    </source>
</evidence>
<accession>A0A024TB64</accession>
<dbReference type="InterPro" id="IPR023393">
    <property type="entry name" value="START-like_dom_sf"/>
</dbReference>
<evidence type="ECO:0000259" key="6">
    <source>
        <dbReference type="PROSITE" id="PS50178"/>
    </source>
</evidence>
<dbReference type="EMBL" id="KI914021">
    <property type="protein sequence ID" value="ETV90841.1"/>
    <property type="molecule type" value="Genomic_DNA"/>
</dbReference>
<evidence type="ECO:0000256" key="5">
    <source>
        <dbReference type="SAM" id="MobiDB-lite"/>
    </source>
</evidence>
<evidence type="ECO:0000313" key="7">
    <source>
        <dbReference type="EMBL" id="ETV90841.1"/>
    </source>
</evidence>
<dbReference type="Gene3D" id="3.30.40.10">
    <property type="entry name" value="Zinc/RING finger domain, C3HC4 (zinc finger)"/>
    <property type="match status" value="1"/>
</dbReference>
<dbReference type="SUPFAM" id="SSF57903">
    <property type="entry name" value="FYVE/PHD zinc finger"/>
    <property type="match status" value="1"/>
</dbReference>
<dbReference type="InterPro" id="IPR013083">
    <property type="entry name" value="Znf_RING/FYVE/PHD"/>
</dbReference>
<dbReference type="PANTHER" id="PTHR13510:SF44">
    <property type="entry name" value="RABENOSYN-5"/>
    <property type="match status" value="1"/>
</dbReference>
<dbReference type="Gene3D" id="3.30.530.20">
    <property type="match status" value="1"/>
</dbReference>
<feature type="compositionally biased region" description="Low complexity" evidence="5">
    <location>
        <begin position="442"/>
        <end position="465"/>
    </location>
</feature>
<keyword evidence="1" id="KW-0479">Metal-binding</keyword>
<feature type="region of interest" description="Disordered" evidence="5">
    <location>
        <begin position="374"/>
        <end position="535"/>
    </location>
</feature>
<dbReference type="SMART" id="SM00064">
    <property type="entry name" value="FYVE"/>
    <property type="match status" value="1"/>
</dbReference>
<dbReference type="GeneID" id="20091486"/>
<dbReference type="AlphaFoldDB" id="A0A024TB64"/>
<keyword evidence="2 4" id="KW-0863">Zinc-finger</keyword>
<dbReference type="PANTHER" id="PTHR13510">
    <property type="entry name" value="FYVE-FINGER-CONTAINING RAB5 EFFECTOR PROTEIN RABENOSYN-5-RELATED"/>
    <property type="match status" value="1"/>
</dbReference>
<feature type="domain" description="FYVE-type" evidence="6">
    <location>
        <begin position="266"/>
        <end position="324"/>
    </location>
</feature>